<keyword evidence="1" id="KW-0808">Transferase</keyword>
<dbReference type="PANTHER" id="PTHR13947:SF37">
    <property type="entry name" value="LD18367P"/>
    <property type="match status" value="1"/>
</dbReference>
<dbReference type="PANTHER" id="PTHR13947">
    <property type="entry name" value="GNAT FAMILY N-ACETYLTRANSFERASE"/>
    <property type="match status" value="1"/>
</dbReference>
<name>A0A934NN22_9NOCA</name>
<evidence type="ECO:0000313" key="3">
    <source>
        <dbReference type="EMBL" id="MBJ8338170.1"/>
    </source>
</evidence>
<gene>
    <name evidence="3" type="ORF">JGU71_04670</name>
</gene>
<dbReference type="EMBL" id="JAEMNV010000002">
    <property type="protein sequence ID" value="MBJ8338170.1"/>
    <property type="molecule type" value="Genomic_DNA"/>
</dbReference>
<dbReference type="PROSITE" id="PS51186">
    <property type="entry name" value="GNAT"/>
    <property type="match status" value="1"/>
</dbReference>
<proteinExistence type="predicted"/>
<keyword evidence="4" id="KW-1185">Reference proteome</keyword>
<dbReference type="CDD" id="cd04301">
    <property type="entry name" value="NAT_SF"/>
    <property type="match status" value="1"/>
</dbReference>
<evidence type="ECO:0000313" key="4">
    <source>
        <dbReference type="Proteomes" id="UP000655868"/>
    </source>
</evidence>
<organism evidence="3 4">
    <name type="scientific">Antrihabitans stalagmiti</name>
    <dbReference type="NCBI Taxonomy" id="2799499"/>
    <lineage>
        <taxon>Bacteria</taxon>
        <taxon>Bacillati</taxon>
        <taxon>Actinomycetota</taxon>
        <taxon>Actinomycetes</taxon>
        <taxon>Mycobacteriales</taxon>
        <taxon>Nocardiaceae</taxon>
        <taxon>Antrihabitans</taxon>
    </lineage>
</organism>
<dbReference type="AlphaFoldDB" id="A0A934NN22"/>
<feature type="domain" description="N-acetyltransferase" evidence="2">
    <location>
        <begin position="15"/>
        <end position="172"/>
    </location>
</feature>
<dbReference type="SUPFAM" id="SSF55729">
    <property type="entry name" value="Acyl-CoA N-acyltransferases (Nat)"/>
    <property type="match status" value="1"/>
</dbReference>
<dbReference type="Gene3D" id="3.40.630.30">
    <property type="match status" value="1"/>
</dbReference>
<dbReference type="RefSeq" id="WP_199703560.1">
    <property type="nucleotide sequence ID" value="NZ_JAEMNV010000002.1"/>
</dbReference>
<reference evidence="3" key="1">
    <citation type="submission" date="2020-12" db="EMBL/GenBank/DDBJ databases">
        <title>Antrihabitans popcorni sp. nov. and Antrihabitans auranticaus sp. nov., isolated from a larva cave.</title>
        <authorList>
            <person name="Lee S.D."/>
            <person name="Kim I.S."/>
        </authorList>
    </citation>
    <scope>NUCLEOTIDE SEQUENCE</scope>
    <source>
        <strain evidence="3">YC3-6</strain>
    </source>
</reference>
<dbReference type="Proteomes" id="UP000655868">
    <property type="component" value="Unassembled WGS sequence"/>
</dbReference>
<sequence>MGDVADLQLDPHDRIVVRAATPDDYDAVADLTVTVYVGEGYVPATSEYAETLARTAQRAAATDVLVAVVGGCVVGSLTVARPPSPFAPIAQADEIEFRMLAVRRSARGLGIGTRLVRHVLDLAAEEGYRAVVISTDDAMVDARRIYLELGFVHVPERDWSPMPGVALTVLECVVSRERLR</sequence>
<accession>A0A934NN22</accession>
<dbReference type="InterPro" id="IPR050769">
    <property type="entry name" value="NAT_camello-type"/>
</dbReference>
<dbReference type="GO" id="GO:0008080">
    <property type="term" value="F:N-acetyltransferase activity"/>
    <property type="evidence" value="ECO:0007669"/>
    <property type="project" value="InterPro"/>
</dbReference>
<dbReference type="Pfam" id="PF00583">
    <property type="entry name" value="Acetyltransf_1"/>
    <property type="match status" value="1"/>
</dbReference>
<dbReference type="InterPro" id="IPR000182">
    <property type="entry name" value="GNAT_dom"/>
</dbReference>
<dbReference type="InterPro" id="IPR016181">
    <property type="entry name" value="Acyl_CoA_acyltransferase"/>
</dbReference>
<evidence type="ECO:0000256" key="1">
    <source>
        <dbReference type="ARBA" id="ARBA00022679"/>
    </source>
</evidence>
<comment type="caution">
    <text evidence="3">The sequence shown here is derived from an EMBL/GenBank/DDBJ whole genome shotgun (WGS) entry which is preliminary data.</text>
</comment>
<evidence type="ECO:0000259" key="2">
    <source>
        <dbReference type="PROSITE" id="PS51186"/>
    </source>
</evidence>
<protein>
    <submittedName>
        <fullName evidence="3">GNAT family N-acetyltransferase</fullName>
    </submittedName>
</protein>